<dbReference type="VEuPathDB" id="VectorBase:ADIR003722"/>
<keyword evidence="1" id="KW-0812">Transmembrane</keyword>
<accession>A0A182N7U8</accession>
<feature type="transmembrane region" description="Helical" evidence="1">
    <location>
        <begin position="27"/>
        <end position="50"/>
    </location>
</feature>
<reference evidence="2" key="2">
    <citation type="submission" date="2020-05" db="UniProtKB">
        <authorList>
            <consortium name="EnsemblMetazoa"/>
        </authorList>
    </citation>
    <scope>IDENTIFICATION</scope>
    <source>
        <strain evidence="2">WRAIR2</strain>
    </source>
</reference>
<sequence length="69" mass="7534">MTTATEAETENTSLARFSMSPLKMSPYGVSLCVSSFGAVSAFSTCLRVFCRYFSLAAFRSICRCLAGLW</sequence>
<dbReference type="Proteomes" id="UP000075884">
    <property type="component" value="Unassembled WGS sequence"/>
</dbReference>
<dbReference type="EnsemblMetazoa" id="ADIR003722-RA">
    <property type="protein sequence ID" value="ADIR003722-PA"/>
    <property type="gene ID" value="ADIR003722"/>
</dbReference>
<protein>
    <submittedName>
        <fullName evidence="2">Uncharacterized protein</fullName>
    </submittedName>
</protein>
<reference evidence="3" key="1">
    <citation type="submission" date="2013-03" db="EMBL/GenBank/DDBJ databases">
        <title>The Genome Sequence of Anopheles dirus WRAIR2.</title>
        <authorList>
            <consortium name="The Broad Institute Genomics Platform"/>
            <person name="Neafsey D.E."/>
            <person name="Walton C."/>
            <person name="Walker B."/>
            <person name="Young S.K."/>
            <person name="Zeng Q."/>
            <person name="Gargeya S."/>
            <person name="Fitzgerald M."/>
            <person name="Haas B."/>
            <person name="Abouelleil A."/>
            <person name="Allen A.W."/>
            <person name="Alvarado L."/>
            <person name="Arachchi H.M."/>
            <person name="Berlin A.M."/>
            <person name="Chapman S.B."/>
            <person name="Gainer-Dewar J."/>
            <person name="Goldberg J."/>
            <person name="Griggs A."/>
            <person name="Gujja S."/>
            <person name="Hansen M."/>
            <person name="Howarth C."/>
            <person name="Imamovic A."/>
            <person name="Ireland A."/>
            <person name="Larimer J."/>
            <person name="McCowan C."/>
            <person name="Murphy C."/>
            <person name="Pearson M."/>
            <person name="Poon T.W."/>
            <person name="Priest M."/>
            <person name="Roberts A."/>
            <person name="Saif S."/>
            <person name="Shea T."/>
            <person name="Sisk P."/>
            <person name="Sykes S."/>
            <person name="Wortman J."/>
            <person name="Nusbaum C."/>
            <person name="Birren B."/>
        </authorList>
    </citation>
    <scope>NUCLEOTIDE SEQUENCE [LARGE SCALE GENOMIC DNA]</scope>
    <source>
        <strain evidence="3">WRAIR2</strain>
    </source>
</reference>
<dbReference type="AlphaFoldDB" id="A0A182N7U8"/>
<keyword evidence="3" id="KW-1185">Reference proteome</keyword>
<keyword evidence="1" id="KW-1133">Transmembrane helix</keyword>
<keyword evidence="1" id="KW-0472">Membrane</keyword>
<name>A0A182N7U8_9DIPT</name>
<evidence type="ECO:0000256" key="1">
    <source>
        <dbReference type="SAM" id="Phobius"/>
    </source>
</evidence>
<organism evidence="2 3">
    <name type="scientific">Anopheles dirus</name>
    <dbReference type="NCBI Taxonomy" id="7168"/>
    <lineage>
        <taxon>Eukaryota</taxon>
        <taxon>Metazoa</taxon>
        <taxon>Ecdysozoa</taxon>
        <taxon>Arthropoda</taxon>
        <taxon>Hexapoda</taxon>
        <taxon>Insecta</taxon>
        <taxon>Pterygota</taxon>
        <taxon>Neoptera</taxon>
        <taxon>Endopterygota</taxon>
        <taxon>Diptera</taxon>
        <taxon>Nematocera</taxon>
        <taxon>Culicoidea</taxon>
        <taxon>Culicidae</taxon>
        <taxon>Anophelinae</taxon>
        <taxon>Anopheles</taxon>
    </lineage>
</organism>
<evidence type="ECO:0000313" key="2">
    <source>
        <dbReference type="EnsemblMetazoa" id="ADIR003722-PA"/>
    </source>
</evidence>
<proteinExistence type="predicted"/>
<evidence type="ECO:0000313" key="3">
    <source>
        <dbReference type="Proteomes" id="UP000075884"/>
    </source>
</evidence>